<feature type="non-terminal residue" evidence="1">
    <location>
        <position position="162"/>
    </location>
</feature>
<evidence type="ECO:0000313" key="2">
    <source>
        <dbReference type="Proteomes" id="UP000789396"/>
    </source>
</evidence>
<dbReference type="Proteomes" id="UP000789396">
    <property type="component" value="Unassembled WGS sequence"/>
</dbReference>
<protein>
    <submittedName>
        <fullName evidence="1">6640_t:CDS:1</fullName>
    </submittedName>
</protein>
<feature type="non-terminal residue" evidence="1">
    <location>
        <position position="1"/>
    </location>
</feature>
<proteinExistence type="predicted"/>
<evidence type="ECO:0000313" key="1">
    <source>
        <dbReference type="EMBL" id="CAG8734595.1"/>
    </source>
</evidence>
<dbReference type="AlphaFoldDB" id="A0A9N9IH57"/>
<reference evidence="1" key="1">
    <citation type="submission" date="2021-06" db="EMBL/GenBank/DDBJ databases">
        <authorList>
            <person name="Kallberg Y."/>
            <person name="Tangrot J."/>
            <person name="Rosling A."/>
        </authorList>
    </citation>
    <scope>NUCLEOTIDE SEQUENCE</scope>
    <source>
        <strain evidence="1">IN212</strain>
    </source>
</reference>
<dbReference type="EMBL" id="CAJVPZ010029598">
    <property type="protein sequence ID" value="CAG8734595.1"/>
    <property type="molecule type" value="Genomic_DNA"/>
</dbReference>
<dbReference type="OrthoDB" id="2423651at2759"/>
<gene>
    <name evidence="1" type="ORF">RFULGI_LOCUS12397</name>
</gene>
<comment type="caution">
    <text evidence="1">The sequence shown here is derived from an EMBL/GenBank/DDBJ whole genome shotgun (WGS) entry which is preliminary data.</text>
</comment>
<keyword evidence="2" id="KW-1185">Reference proteome</keyword>
<accession>A0A9N9IH57</accession>
<organism evidence="1 2">
    <name type="scientific">Racocetra fulgida</name>
    <dbReference type="NCBI Taxonomy" id="60492"/>
    <lineage>
        <taxon>Eukaryota</taxon>
        <taxon>Fungi</taxon>
        <taxon>Fungi incertae sedis</taxon>
        <taxon>Mucoromycota</taxon>
        <taxon>Glomeromycotina</taxon>
        <taxon>Glomeromycetes</taxon>
        <taxon>Diversisporales</taxon>
        <taxon>Gigasporaceae</taxon>
        <taxon>Racocetra</taxon>
    </lineage>
</organism>
<sequence>INTSIGDESFNIVDSIKTFTDVICNNEGLKTNIINCDTKVENEIAINTSIGGESFNIVDSIKTFTDVICNNEAINTSIGDESFNSGHFINTSMDILNNAKSMDTIITYLGTKAGKEIVGKFTSVACSNESVVTNIESSCSINVGNEIGANTPISNVVFNHGD</sequence>
<name>A0A9N9IH57_9GLOM</name>